<evidence type="ECO:0000313" key="1">
    <source>
        <dbReference type="EMBL" id="MFM0239859.1"/>
    </source>
</evidence>
<dbReference type="InterPro" id="IPR003673">
    <property type="entry name" value="CoA-Trfase_fam_III"/>
</dbReference>
<dbReference type="InterPro" id="IPR023606">
    <property type="entry name" value="CoA-Trfase_III_dom_1_sf"/>
</dbReference>
<dbReference type="Pfam" id="PF02515">
    <property type="entry name" value="CoA_transf_3"/>
    <property type="match status" value="1"/>
</dbReference>
<dbReference type="SUPFAM" id="SSF89796">
    <property type="entry name" value="CoA-transferase family III (CaiB/BaiF)"/>
    <property type="match status" value="1"/>
</dbReference>
<dbReference type="PANTHER" id="PTHR48228:SF5">
    <property type="entry name" value="ALPHA-METHYLACYL-COA RACEMASE"/>
    <property type="match status" value="1"/>
</dbReference>
<comment type="caution">
    <text evidence="1">The sequence shown here is derived from an EMBL/GenBank/DDBJ whole genome shotgun (WGS) entry which is preliminary data.</text>
</comment>
<dbReference type="InterPro" id="IPR044855">
    <property type="entry name" value="CoA-Trfase_III_dom3_sf"/>
</dbReference>
<dbReference type="PANTHER" id="PTHR48228">
    <property type="entry name" value="SUCCINYL-COA--D-CITRAMALATE COA-TRANSFERASE"/>
    <property type="match status" value="1"/>
</dbReference>
<accession>A0ABW9BIG5</accession>
<dbReference type="EMBL" id="JAQQDR010000006">
    <property type="protein sequence ID" value="MFM0239859.1"/>
    <property type="molecule type" value="Genomic_DNA"/>
</dbReference>
<dbReference type="RefSeq" id="WP_408262440.1">
    <property type="nucleotide sequence ID" value="NZ_JAQQCK010000006.1"/>
</dbReference>
<keyword evidence="2" id="KW-1185">Reference proteome</keyword>
<name>A0ABW9BIG5_9BURK</name>
<reference evidence="1 2" key="1">
    <citation type="journal article" date="2024" name="Chem. Sci.">
        <title>Discovery of megapolipeptins by genome mining of a Burkholderiales bacteria collection.</title>
        <authorList>
            <person name="Paulo B.S."/>
            <person name="Recchia M.J.J."/>
            <person name="Lee S."/>
            <person name="Fergusson C.H."/>
            <person name="Romanowski S.B."/>
            <person name="Hernandez A."/>
            <person name="Krull N."/>
            <person name="Liu D.Y."/>
            <person name="Cavanagh H."/>
            <person name="Bos A."/>
            <person name="Gray C.A."/>
            <person name="Murphy B.T."/>
            <person name="Linington R.G."/>
            <person name="Eustaquio A.S."/>
        </authorList>
    </citation>
    <scope>NUCLEOTIDE SEQUENCE [LARGE SCALE GENOMIC DNA]</scope>
    <source>
        <strain evidence="1 2">RL17-351-BIE-A</strain>
    </source>
</reference>
<dbReference type="Gene3D" id="3.30.1540.10">
    <property type="entry name" value="formyl-coa transferase, domain 3"/>
    <property type="match status" value="1"/>
</dbReference>
<sequence>MSHVGPLKGLKVVEFGAVGPVPFCAMLLADMGADVIQITRPTTSVSESDFTQRGRRFVSLDLKNAENREEALRLISVADVVLEGNRPGVMEKLGLGPGTCMARNPRLIYGRMTGWGQEGPLAASAGHDINYIAITGALDAIGTEGRPVAPLNLVGDYGGGSMFLAFGILAAVLDARTNGEGQVIDAAMVDGASYLMSLFYRLRAQGKWHGPRATNELDGGAPWYDTYQTADKKWVAVGAIEEPFWQRMLATLGFAPDDFPSRKDRCHWPAIRERLAKAFAGKTRDEWSAIFDGTDACVSPVLSMDEAHQNEHLKARQTFIDVGGIVRPAPAPRFSMSKVAQLKTEVSKIEISTLIESWCK</sequence>
<proteinExistence type="predicted"/>
<dbReference type="InterPro" id="IPR050509">
    <property type="entry name" value="CoA-transferase_III"/>
</dbReference>
<dbReference type="Gene3D" id="3.40.50.10540">
    <property type="entry name" value="Crotonobetainyl-coa:carnitine coa-transferase, domain 1"/>
    <property type="match status" value="1"/>
</dbReference>
<organism evidence="1 2">
    <name type="scientific">Paraburkholderia phytofirmans</name>
    <dbReference type="NCBI Taxonomy" id="261302"/>
    <lineage>
        <taxon>Bacteria</taxon>
        <taxon>Pseudomonadati</taxon>
        <taxon>Pseudomonadota</taxon>
        <taxon>Betaproteobacteria</taxon>
        <taxon>Burkholderiales</taxon>
        <taxon>Burkholderiaceae</taxon>
        <taxon>Paraburkholderia</taxon>
    </lineage>
</organism>
<protein>
    <submittedName>
        <fullName evidence="1">CaiB/BaiF CoA-transferase family protein</fullName>
    </submittedName>
</protein>
<gene>
    <name evidence="1" type="ORF">PQR03_17170</name>
</gene>
<evidence type="ECO:0000313" key="2">
    <source>
        <dbReference type="Proteomes" id="UP001629274"/>
    </source>
</evidence>
<dbReference type="Proteomes" id="UP001629274">
    <property type="component" value="Unassembled WGS sequence"/>
</dbReference>